<evidence type="ECO:0000256" key="5">
    <source>
        <dbReference type="ARBA" id="ARBA00011771"/>
    </source>
</evidence>
<dbReference type="NCBIfam" id="TIGR00391">
    <property type="entry name" value="hydA"/>
    <property type="match status" value="1"/>
</dbReference>
<evidence type="ECO:0000256" key="2">
    <source>
        <dbReference type="ARBA" id="ARBA00001966"/>
    </source>
</evidence>
<comment type="subunit">
    <text evidence="5">Heterodimer of a large and a small subunit.</text>
</comment>
<dbReference type="GO" id="GO:0009061">
    <property type="term" value="P:anaerobic respiration"/>
    <property type="evidence" value="ECO:0007669"/>
    <property type="project" value="TreeGrafter"/>
</dbReference>
<feature type="binding site" evidence="15">
    <location>
        <position position="275"/>
    </location>
    <ligand>
        <name>[3Fe-4S] cluster</name>
        <dbReference type="ChEBI" id="CHEBI:21137"/>
    </ligand>
</feature>
<keyword evidence="17" id="KW-1133">Transmembrane helix</keyword>
<dbReference type="GO" id="GO:0009375">
    <property type="term" value="C:ferredoxin hydrogenase complex"/>
    <property type="evidence" value="ECO:0007669"/>
    <property type="project" value="InterPro"/>
</dbReference>
<evidence type="ECO:0000256" key="3">
    <source>
        <dbReference type="ARBA" id="ARBA00004196"/>
    </source>
</evidence>
<feature type="transmembrane region" description="Helical" evidence="17">
    <location>
        <begin position="319"/>
        <end position="343"/>
    </location>
</feature>
<dbReference type="InterPro" id="IPR037148">
    <property type="entry name" value="NiFe-Hase_small_C_sf"/>
</dbReference>
<evidence type="ECO:0000256" key="4">
    <source>
        <dbReference type="ARBA" id="ARBA00006605"/>
    </source>
</evidence>
<dbReference type="PANTHER" id="PTHR30013:SF7">
    <property type="entry name" value="HYDROGENASE-2 SMALL CHAIN"/>
    <property type="match status" value="1"/>
</dbReference>
<keyword evidence="8 15" id="KW-0479">Metal-binding</keyword>
<keyword evidence="9" id="KW-0732">Signal</keyword>
<organism evidence="20 21">
    <name type="scientific">Acidiferrobacter thiooxydans</name>
    <dbReference type="NCBI Taxonomy" id="163359"/>
    <lineage>
        <taxon>Bacteria</taxon>
        <taxon>Pseudomonadati</taxon>
        <taxon>Pseudomonadota</taxon>
        <taxon>Gammaproteobacteria</taxon>
        <taxon>Acidiferrobacterales</taxon>
        <taxon>Acidiferrobacteraceae</taxon>
        <taxon>Acidiferrobacter</taxon>
    </lineage>
</organism>
<feature type="binding site" evidence="15">
    <location>
        <position position="161"/>
    </location>
    <ligand>
        <name>[4Fe-4S] cluster</name>
        <dbReference type="ChEBI" id="CHEBI:49883"/>
        <label>1</label>
    </ligand>
</feature>
<evidence type="ECO:0000256" key="7">
    <source>
        <dbReference type="ARBA" id="ARBA00022485"/>
    </source>
</evidence>
<feature type="binding site" evidence="15">
    <location>
        <position position="297"/>
    </location>
    <ligand>
        <name>[3Fe-4S] cluster</name>
        <dbReference type="ChEBI" id="CHEBI:21137"/>
    </ligand>
</feature>
<keyword evidence="17" id="KW-0812">Transmembrane</keyword>
<comment type="subcellular location">
    <subcellularLocation>
        <location evidence="3">Cell envelope</location>
    </subcellularLocation>
</comment>
<dbReference type="GO" id="GO:0030313">
    <property type="term" value="C:cell envelope"/>
    <property type="evidence" value="ECO:0007669"/>
    <property type="project" value="UniProtKB-SubCell"/>
</dbReference>
<comment type="caution">
    <text evidence="20">The sequence shown here is derived from an EMBL/GenBank/DDBJ whole genome shotgun (WGS) entry which is preliminary data.</text>
</comment>
<evidence type="ECO:0000256" key="17">
    <source>
        <dbReference type="SAM" id="Phobius"/>
    </source>
</evidence>
<dbReference type="GO" id="GO:0044569">
    <property type="term" value="C:[Ni-Fe] hydrogenase complex"/>
    <property type="evidence" value="ECO:0007669"/>
    <property type="project" value="TreeGrafter"/>
</dbReference>
<reference evidence="20 21" key="1">
    <citation type="submission" date="2018-02" db="EMBL/GenBank/DDBJ databases">
        <title>Insights into the biology of acidophilic members of the Acidiferrobacteraceae family derived from comparative genomic analyses.</title>
        <authorList>
            <person name="Issotta F."/>
            <person name="Thyssen C."/>
            <person name="Mena C."/>
            <person name="Moya A."/>
            <person name="Bellenberg S."/>
            <person name="Sproer C."/>
            <person name="Covarrubias P.C."/>
            <person name="Sand W."/>
            <person name="Quatrini R."/>
            <person name="Vera M."/>
        </authorList>
    </citation>
    <scope>NUCLEOTIDE SEQUENCE [LARGE SCALE GENOMIC DNA]</scope>
    <source>
        <strain evidence="21">m-1</strain>
    </source>
</reference>
<dbReference type="GO" id="GO:0008901">
    <property type="term" value="F:ferredoxin hydrogenase activity"/>
    <property type="evidence" value="ECO:0007669"/>
    <property type="project" value="InterPro"/>
</dbReference>
<feature type="domain" description="NADH:ubiquinone oxidoreductase-like 20kDa subunit" evidence="18">
    <location>
        <begin position="63"/>
        <end position="208"/>
    </location>
</feature>
<evidence type="ECO:0000256" key="10">
    <source>
        <dbReference type="ARBA" id="ARBA00023002"/>
    </source>
</evidence>
<evidence type="ECO:0000256" key="14">
    <source>
        <dbReference type="ARBA" id="ARBA00048757"/>
    </source>
</evidence>
<dbReference type="GO" id="GO:0033748">
    <property type="term" value="F:hydrogenase (acceptor) activity"/>
    <property type="evidence" value="ECO:0007669"/>
    <property type="project" value="UniProtKB-EC"/>
</dbReference>
<dbReference type="GO" id="GO:0046872">
    <property type="term" value="F:metal ion binding"/>
    <property type="evidence" value="ECO:0007669"/>
    <property type="project" value="UniProtKB-KW"/>
</dbReference>
<comment type="catalytic activity">
    <reaction evidence="14">
        <text>H2 + A = AH2</text>
        <dbReference type="Rhea" id="RHEA:12116"/>
        <dbReference type="ChEBI" id="CHEBI:13193"/>
        <dbReference type="ChEBI" id="CHEBI:17499"/>
        <dbReference type="ChEBI" id="CHEBI:18276"/>
        <dbReference type="EC" id="1.12.99.6"/>
    </reaction>
</comment>
<keyword evidence="7 15" id="KW-0004">4Fe-4S</keyword>
<keyword evidence="21" id="KW-1185">Reference proteome</keyword>
<dbReference type="EC" id="1.12.99.6" evidence="6"/>
<dbReference type="InterPro" id="IPR006311">
    <property type="entry name" value="TAT_signal"/>
</dbReference>
<comment type="cofactor">
    <cofactor evidence="1">
        <name>[3Fe-4S] cluster</name>
        <dbReference type="ChEBI" id="CHEBI:21137"/>
    </cofactor>
</comment>
<keyword evidence="10" id="KW-0560">Oxidoreductase</keyword>
<evidence type="ECO:0000259" key="18">
    <source>
        <dbReference type="Pfam" id="PF01058"/>
    </source>
</evidence>
<keyword evidence="11 15" id="KW-0408">Iron</keyword>
<dbReference type="GO" id="GO:0051539">
    <property type="term" value="F:4 iron, 4 sulfur cluster binding"/>
    <property type="evidence" value="ECO:0007669"/>
    <property type="project" value="UniProtKB-KW"/>
</dbReference>
<comment type="cofactor">
    <cofactor evidence="2">
        <name>[4Fe-4S] cluster</name>
        <dbReference type="ChEBI" id="CHEBI:49883"/>
    </cofactor>
</comment>
<dbReference type="InterPro" id="IPR006137">
    <property type="entry name" value="NADH_UbQ_OxRdtase-like_20kDa"/>
</dbReference>
<feature type="domain" description="Cytochrome-c3 hydrogenase C-terminal" evidence="19">
    <location>
        <begin position="227"/>
        <end position="307"/>
    </location>
</feature>
<evidence type="ECO:0000313" key="20">
    <source>
        <dbReference type="EMBL" id="RCN58776.1"/>
    </source>
</evidence>
<evidence type="ECO:0000256" key="1">
    <source>
        <dbReference type="ARBA" id="ARBA00001927"/>
    </source>
</evidence>
<proteinExistence type="inferred from homology"/>
<keyword evidence="13 15" id="KW-0003">3Fe-4S</keyword>
<evidence type="ECO:0000256" key="9">
    <source>
        <dbReference type="ARBA" id="ARBA00022729"/>
    </source>
</evidence>
<dbReference type="PIRSF" id="PIRSF000310">
    <property type="entry name" value="NiFe_hyd_ssu"/>
    <property type="match status" value="1"/>
</dbReference>
<evidence type="ECO:0000256" key="6">
    <source>
        <dbReference type="ARBA" id="ARBA00012082"/>
    </source>
</evidence>
<dbReference type="Gene3D" id="3.40.50.700">
    <property type="entry name" value="NADH:ubiquinone oxidoreductase-like, 20kDa subunit"/>
    <property type="match status" value="1"/>
</dbReference>
<feature type="binding site" evidence="15">
    <location>
        <position position="63"/>
    </location>
    <ligand>
        <name>[4Fe-4S] cluster</name>
        <dbReference type="ChEBI" id="CHEBI:49883"/>
        <label>1</label>
    </ligand>
</feature>
<evidence type="ECO:0000256" key="11">
    <source>
        <dbReference type="ARBA" id="ARBA00023004"/>
    </source>
</evidence>
<dbReference type="PRINTS" id="PR00614">
    <property type="entry name" value="NIHGNASESMLL"/>
</dbReference>
<dbReference type="GO" id="GO:0051538">
    <property type="term" value="F:3 iron, 4 sulfur cluster binding"/>
    <property type="evidence" value="ECO:0007669"/>
    <property type="project" value="UniProtKB-KW"/>
</dbReference>
<sequence length="365" mass="38667">MNDETETIGGVLEKRGFTRRAFLQLCATVSATLALSPADAAEMARRLQYAPRPTVIYLSYQECTGCLESLTRSFSPGLASLIFNDISLAFNDTLQAAAGKAAEAAKDGAMKKAWGKYILIVDGSVPLDKGGVYCTVAGRSAVSDLKHAASGAAAVVAVGTCAAFGGLPYATPNPTGAVPVSEIVRDRPIINVSGCPPIAEVITGVIVYYTTFGLPALDHLRRPTNFYANSIHDRCYRRPFYDRGMFAKTFDDEGARQGWCLFELGCKGPVTHNACPTMKWNGGTSFPIESGHPCLGCSEPGFWDKGGFYRPLSAPTGHWSRAGVIGGAAAAGAVVGLGVAAVARSRQDRARKNSHTDPNKKNPQP</sequence>
<evidence type="ECO:0000256" key="15">
    <source>
        <dbReference type="PIRSR" id="PIRSR000310-1"/>
    </source>
</evidence>
<dbReference type="InterPro" id="IPR037024">
    <property type="entry name" value="NiFe_Hase_small_N_sf"/>
</dbReference>
<dbReference type="RefSeq" id="WP_114282290.1">
    <property type="nucleotide sequence ID" value="NZ_PSYR01000001.1"/>
</dbReference>
<dbReference type="Pfam" id="PF01058">
    <property type="entry name" value="Oxidored_q6"/>
    <property type="match status" value="1"/>
</dbReference>
<evidence type="ECO:0000256" key="16">
    <source>
        <dbReference type="SAM" id="MobiDB-lite"/>
    </source>
</evidence>
<feature type="binding site" evidence="15">
    <location>
        <position position="235"/>
    </location>
    <ligand>
        <name>[4Fe-4S] cluster</name>
        <dbReference type="ChEBI" id="CHEBI:49883"/>
        <label>2</label>
    </ligand>
</feature>
<dbReference type="InterPro" id="IPR001821">
    <property type="entry name" value="NiFe_hydrogenase_ssu"/>
</dbReference>
<dbReference type="GO" id="GO:0009055">
    <property type="term" value="F:electron transfer activity"/>
    <property type="evidence" value="ECO:0007669"/>
    <property type="project" value="TreeGrafter"/>
</dbReference>
<feature type="region of interest" description="Disordered" evidence="16">
    <location>
        <begin position="345"/>
        <end position="365"/>
    </location>
</feature>
<accession>A0A368HHE6</accession>
<keyword evidence="12 15" id="KW-0411">Iron-sulfur</keyword>
<dbReference type="Gene3D" id="4.10.480.10">
    <property type="entry name" value="Cytochrome-c3 hydrogenase, C-terminal domain"/>
    <property type="match status" value="1"/>
</dbReference>
<feature type="binding site" evidence="15">
    <location>
        <position position="260"/>
    </location>
    <ligand>
        <name>[4Fe-4S] cluster</name>
        <dbReference type="ChEBI" id="CHEBI:49883"/>
        <label>2</label>
    </ligand>
</feature>
<dbReference type="InterPro" id="IPR027394">
    <property type="entry name" value="Cytochrome-c3_hydrogenase_C"/>
</dbReference>
<feature type="binding site" evidence="15">
    <location>
        <position position="266"/>
    </location>
    <ligand>
        <name>[4Fe-4S] cluster</name>
        <dbReference type="ChEBI" id="CHEBI:49883"/>
        <label>2</label>
    </ligand>
</feature>
<evidence type="ECO:0000313" key="21">
    <source>
        <dbReference type="Proteomes" id="UP000253250"/>
    </source>
</evidence>
<evidence type="ECO:0000256" key="8">
    <source>
        <dbReference type="ARBA" id="ARBA00022723"/>
    </source>
</evidence>
<dbReference type="SUPFAM" id="SSF56770">
    <property type="entry name" value="HydA/Nqo6-like"/>
    <property type="match status" value="1"/>
</dbReference>
<keyword evidence="17" id="KW-0472">Membrane</keyword>
<dbReference type="PANTHER" id="PTHR30013">
    <property type="entry name" value="NIFE / NIFESE HYDROGENASE SMALL SUBUNIT FAMILY MEMBER"/>
    <property type="match status" value="1"/>
</dbReference>
<protein>
    <recommendedName>
        <fullName evidence="6">hydrogenase (acceptor)</fullName>
        <ecNumber evidence="6">1.12.99.6</ecNumber>
    </recommendedName>
</protein>
<dbReference type="Proteomes" id="UP000253250">
    <property type="component" value="Unassembled WGS sequence"/>
</dbReference>
<evidence type="ECO:0000256" key="12">
    <source>
        <dbReference type="ARBA" id="ARBA00023014"/>
    </source>
</evidence>
<name>A0A368HHE6_9GAMM</name>
<dbReference type="PROSITE" id="PS51318">
    <property type="entry name" value="TAT"/>
    <property type="match status" value="1"/>
</dbReference>
<dbReference type="Pfam" id="PF14720">
    <property type="entry name" value="NiFe_hyd_SSU_C"/>
    <property type="match status" value="1"/>
</dbReference>
<evidence type="ECO:0000259" key="19">
    <source>
        <dbReference type="Pfam" id="PF14720"/>
    </source>
</evidence>
<gene>
    <name evidence="20" type="ORF">C4900_03170</name>
</gene>
<feature type="binding site" evidence="15">
    <location>
        <position position="232"/>
    </location>
    <ligand>
        <name>[4Fe-4S] cluster</name>
        <dbReference type="ChEBI" id="CHEBI:49883"/>
        <label>2</label>
    </ligand>
</feature>
<feature type="binding site" evidence="15">
    <location>
        <position position="195"/>
    </location>
    <ligand>
        <name>[4Fe-4S] cluster</name>
        <dbReference type="ChEBI" id="CHEBI:49883"/>
        <label>1</label>
    </ligand>
</feature>
<dbReference type="GO" id="GO:0016020">
    <property type="term" value="C:membrane"/>
    <property type="evidence" value="ECO:0007669"/>
    <property type="project" value="TreeGrafter"/>
</dbReference>
<feature type="binding site" evidence="15">
    <location>
        <position position="294"/>
    </location>
    <ligand>
        <name>[3Fe-4S] cluster</name>
        <dbReference type="ChEBI" id="CHEBI:21137"/>
    </ligand>
</feature>
<comment type="similarity">
    <text evidence="4">Belongs to the [NiFe]/[NiFeSe] hydrogenase small subunit family.</text>
</comment>
<dbReference type="OrthoDB" id="9766729at2"/>
<dbReference type="AlphaFoldDB" id="A0A368HHE6"/>
<feature type="binding site" evidence="15">
    <location>
        <position position="66"/>
    </location>
    <ligand>
        <name>[4Fe-4S] cluster</name>
        <dbReference type="ChEBI" id="CHEBI:49883"/>
        <label>1</label>
    </ligand>
</feature>
<dbReference type="EMBL" id="PSYR01000001">
    <property type="protein sequence ID" value="RCN58776.1"/>
    <property type="molecule type" value="Genomic_DNA"/>
</dbReference>
<evidence type="ECO:0000256" key="13">
    <source>
        <dbReference type="ARBA" id="ARBA00023291"/>
    </source>
</evidence>